<protein>
    <recommendedName>
        <fullName evidence="6">Transmembrane protein</fullName>
    </recommendedName>
</protein>
<proteinExistence type="predicted"/>
<evidence type="ECO:0000256" key="1">
    <source>
        <dbReference type="SAM" id="MobiDB-lite"/>
    </source>
</evidence>
<evidence type="ECO:0000313" key="3">
    <source>
        <dbReference type="Araport" id="AT1G54720"/>
    </source>
</evidence>
<keyword evidence="2" id="KW-0812">Transmembrane</keyword>
<dbReference type="Proteomes" id="UP000434276">
    <property type="component" value="Unassembled WGS sequence"/>
</dbReference>
<evidence type="ECO:0008006" key="6">
    <source>
        <dbReference type="Google" id="ProtNLM"/>
    </source>
</evidence>
<keyword evidence="2" id="KW-1133">Transmembrane helix</keyword>
<dbReference type="Araport" id="AT1G54720"/>
<dbReference type="OrthoDB" id="10276766at2759"/>
<evidence type="ECO:0000313" key="4">
    <source>
        <dbReference type="EMBL" id="CAA0295127.1"/>
    </source>
</evidence>
<reference evidence="4 5" key="1">
    <citation type="submission" date="2019-12" db="EMBL/GenBank/DDBJ databases">
        <authorList>
            <person name="Jiao W.-B."/>
            <person name="Schneeberger K."/>
        </authorList>
    </citation>
    <scope>NUCLEOTIDE SEQUENCE [LARGE SCALE GENOMIC DNA]</scope>
    <source>
        <strain evidence="5">cv. C24</strain>
    </source>
</reference>
<name>A0A5S9WMC1_ARATH</name>
<sequence length="121" mass="13489">MERQKSMEASLLRKSLSIRERKHPNEDGYPESTSEVTKQPNLFFVLIGSVQTLLFSVFTLICFLAQVVVLSVEKRKNTSTSFSFFDSLAELELCFDLISDLGAVDGGAVELLLIATTTNHK</sequence>
<dbReference type="EMBL" id="CACSHJ010000087">
    <property type="protein sequence ID" value="CAA0295127.1"/>
    <property type="molecule type" value="Genomic_DNA"/>
</dbReference>
<organism evidence="4 5">
    <name type="scientific">Arabidopsis thaliana</name>
    <name type="common">Mouse-ear cress</name>
    <dbReference type="NCBI Taxonomy" id="3702"/>
    <lineage>
        <taxon>Eukaryota</taxon>
        <taxon>Viridiplantae</taxon>
        <taxon>Streptophyta</taxon>
        <taxon>Embryophyta</taxon>
        <taxon>Tracheophyta</taxon>
        <taxon>Spermatophyta</taxon>
        <taxon>Magnoliopsida</taxon>
        <taxon>eudicotyledons</taxon>
        <taxon>Gunneridae</taxon>
        <taxon>Pentapetalae</taxon>
        <taxon>rosids</taxon>
        <taxon>malvids</taxon>
        <taxon>Brassicales</taxon>
        <taxon>Brassicaceae</taxon>
        <taxon>Camelineae</taxon>
        <taxon>Arabidopsis</taxon>
    </lineage>
</organism>
<evidence type="ECO:0000256" key="2">
    <source>
        <dbReference type="SAM" id="Phobius"/>
    </source>
</evidence>
<dbReference type="KEGG" id="ath:AT1G54720"/>
<evidence type="ECO:0000313" key="5">
    <source>
        <dbReference type="Proteomes" id="UP000434276"/>
    </source>
</evidence>
<keyword evidence="2" id="KW-0472">Membrane</keyword>
<dbReference type="GeneID" id="841913"/>
<feature type="region of interest" description="Disordered" evidence="1">
    <location>
        <begin position="1"/>
        <end position="35"/>
    </location>
</feature>
<dbReference type="AlphaFoldDB" id="A0A5S9WMC1"/>
<feature type="compositionally biased region" description="Basic and acidic residues" evidence="1">
    <location>
        <begin position="17"/>
        <end position="26"/>
    </location>
</feature>
<feature type="transmembrane region" description="Helical" evidence="2">
    <location>
        <begin position="42"/>
        <end position="70"/>
    </location>
</feature>
<accession>A0A5S9WMC1</accession>
<dbReference type="ExpressionAtlas" id="A0A5S9WMC1">
    <property type="expression patterns" value="differential"/>
</dbReference>
<gene>
    <name evidence="3" type="ordered locus">At1g54720</name>
    <name evidence="4" type="ORF">C24_LOCUS4484</name>
</gene>